<dbReference type="EMBL" id="VSRR010006384">
    <property type="protein sequence ID" value="MPC44659.1"/>
    <property type="molecule type" value="Genomic_DNA"/>
</dbReference>
<accession>A0A5B7FHH8</accession>
<comment type="caution">
    <text evidence="1">The sequence shown here is derived from an EMBL/GenBank/DDBJ whole genome shotgun (WGS) entry which is preliminary data.</text>
</comment>
<proteinExistence type="predicted"/>
<organism evidence="1 2">
    <name type="scientific">Portunus trituberculatus</name>
    <name type="common">Swimming crab</name>
    <name type="synonym">Neptunus trituberculatus</name>
    <dbReference type="NCBI Taxonomy" id="210409"/>
    <lineage>
        <taxon>Eukaryota</taxon>
        <taxon>Metazoa</taxon>
        <taxon>Ecdysozoa</taxon>
        <taxon>Arthropoda</taxon>
        <taxon>Crustacea</taxon>
        <taxon>Multicrustacea</taxon>
        <taxon>Malacostraca</taxon>
        <taxon>Eumalacostraca</taxon>
        <taxon>Eucarida</taxon>
        <taxon>Decapoda</taxon>
        <taxon>Pleocyemata</taxon>
        <taxon>Brachyura</taxon>
        <taxon>Eubrachyura</taxon>
        <taxon>Portunoidea</taxon>
        <taxon>Portunidae</taxon>
        <taxon>Portuninae</taxon>
        <taxon>Portunus</taxon>
    </lineage>
</organism>
<sequence>MNSRNAASCGSERFVSVPISCCRQRALRDAPPTSPKDRWCSLLEGGTQRCQVGHSYAVGLLGTVAIRISVRLLDWLSHKFPPPSFFLFPPLSIRPLRLEVAASWLQESLTRLLPSRSFQVLGYFGLPHVAVRHDNEDAIMRTSKSRTPRRLNTTLKVKCRKKT</sequence>
<keyword evidence="2" id="KW-1185">Reference proteome</keyword>
<dbReference type="AlphaFoldDB" id="A0A5B7FHH8"/>
<name>A0A5B7FHH8_PORTR</name>
<reference evidence="1 2" key="1">
    <citation type="submission" date="2019-05" db="EMBL/GenBank/DDBJ databases">
        <title>Another draft genome of Portunus trituberculatus and its Hox gene families provides insights of decapod evolution.</title>
        <authorList>
            <person name="Jeong J.-H."/>
            <person name="Song I."/>
            <person name="Kim S."/>
            <person name="Choi T."/>
            <person name="Kim D."/>
            <person name="Ryu S."/>
            <person name="Kim W."/>
        </authorList>
    </citation>
    <scope>NUCLEOTIDE SEQUENCE [LARGE SCALE GENOMIC DNA]</scope>
    <source>
        <tissue evidence="1">Muscle</tissue>
    </source>
</reference>
<dbReference type="Proteomes" id="UP000324222">
    <property type="component" value="Unassembled WGS sequence"/>
</dbReference>
<gene>
    <name evidence="1" type="ORF">E2C01_038337</name>
</gene>
<evidence type="ECO:0000313" key="2">
    <source>
        <dbReference type="Proteomes" id="UP000324222"/>
    </source>
</evidence>
<evidence type="ECO:0000313" key="1">
    <source>
        <dbReference type="EMBL" id="MPC44659.1"/>
    </source>
</evidence>
<protein>
    <submittedName>
        <fullName evidence="1">Uncharacterized protein</fullName>
    </submittedName>
</protein>